<feature type="domain" description="Nucleolar 27S pre-rRNA processing Urb2/Npa2 C-terminal" evidence="1">
    <location>
        <begin position="1153"/>
        <end position="1362"/>
    </location>
</feature>
<dbReference type="Pfam" id="PF10441">
    <property type="entry name" value="Urb2"/>
    <property type="match status" value="1"/>
</dbReference>
<dbReference type="Proteomes" id="UP000504637">
    <property type="component" value="Unplaced"/>
</dbReference>
<evidence type="ECO:0000313" key="2">
    <source>
        <dbReference type="Proteomes" id="UP000504637"/>
    </source>
</evidence>
<dbReference type="GeneID" id="54361103"/>
<proteinExistence type="predicted"/>
<dbReference type="PANTHER" id="PTHR15682:SF2">
    <property type="entry name" value="UNHEALTHY RIBOSOME BIOGENESIS PROTEIN 2 HOMOLOG"/>
    <property type="match status" value="1"/>
</dbReference>
<dbReference type="SUPFAM" id="SSF48371">
    <property type="entry name" value="ARM repeat"/>
    <property type="match status" value="1"/>
</dbReference>
<reference evidence="3" key="3">
    <citation type="submission" date="2025-08" db="UniProtKB">
        <authorList>
            <consortium name="RefSeq"/>
        </authorList>
    </citation>
    <scope>IDENTIFICATION</scope>
    <source>
        <strain evidence="3">CBS 342.82</strain>
    </source>
</reference>
<dbReference type="OrthoDB" id="160374at2759"/>
<dbReference type="RefSeq" id="XP_033458212.1">
    <property type="nucleotide sequence ID" value="XM_033603303.1"/>
</dbReference>
<dbReference type="InterPro" id="IPR052609">
    <property type="entry name" value="Ribosome_Biogenesis_Reg"/>
</dbReference>
<dbReference type="InterPro" id="IPR016024">
    <property type="entry name" value="ARM-type_fold"/>
</dbReference>
<dbReference type="InterPro" id="IPR018849">
    <property type="entry name" value="Urb2/Npa2_C"/>
</dbReference>
<evidence type="ECO:0000313" key="3">
    <source>
        <dbReference type="RefSeq" id="XP_033458212.1"/>
    </source>
</evidence>
<name>A0A6J3LZI1_9PEZI</name>
<evidence type="ECO:0000259" key="1">
    <source>
        <dbReference type="Pfam" id="PF10441"/>
    </source>
</evidence>
<reference evidence="3" key="1">
    <citation type="submission" date="2020-01" db="EMBL/GenBank/DDBJ databases">
        <authorList>
            <consortium name="DOE Joint Genome Institute"/>
            <person name="Haridas S."/>
            <person name="Albert R."/>
            <person name="Binder M."/>
            <person name="Bloem J."/>
            <person name="Labutti K."/>
            <person name="Salamov A."/>
            <person name="Andreopoulos B."/>
            <person name="Baker S.E."/>
            <person name="Barry K."/>
            <person name="Bills G."/>
            <person name="Bluhm B.H."/>
            <person name="Cannon C."/>
            <person name="Castanera R."/>
            <person name="Culley D.E."/>
            <person name="Daum C."/>
            <person name="Ezra D."/>
            <person name="Gonzalez J.B."/>
            <person name="Henrissat B."/>
            <person name="Kuo A."/>
            <person name="Liang C."/>
            <person name="Lipzen A."/>
            <person name="Lutzoni F."/>
            <person name="Magnuson J."/>
            <person name="Mondo S."/>
            <person name="Nolan M."/>
            <person name="Ohm R."/>
            <person name="Pangilinan J."/>
            <person name="Park H.-J."/>
            <person name="Ramirez L."/>
            <person name="Alfaro M."/>
            <person name="Sun H."/>
            <person name="Tritt A."/>
            <person name="Yoshinaga Y."/>
            <person name="Zwiers L.-H."/>
            <person name="Turgeon B.G."/>
            <person name="Goodwin S.B."/>
            <person name="Spatafora J.W."/>
            <person name="Crous P.W."/>
            <person name="Grigoriev I.V."/>
        </authorList>
    </citation>
    <scope>NUCLEOTIDE SEQUENCE</scope>
    <source>
        <strain evidence="3">CBS 342.82</strain>
    </source>
</reference>
<dbReference type="GO" id="GO:0042254">
    <property type="term" value="P:ribosome biogenesis"/>
    <property type="evidence" value="ECO:0007669"/>
    <property type="project" value="TreeGrafter"/>
</dbReference>
<organism evidence="3">
    <name type="scientific">Dissoconium aciculare CBS 342.82</name>
    <dbReference type="NCBI Taxonomy" id="1314786"/>
    <lineage>
        <taxon>Eukaryota</taxon>
        <taxon>Fungi</taxon>
        <taxon>Dikarya</taxon>
        <taxon>Ascomycota</taxon>
        <taxon>Pezizomycotina</taxon>
        <taxon>Dothideomycetes</taxon>
        <taxon>Dothideomycetidae</taxon>
        <taxon>Mycosphaerellales</taxon>
        <taxon>Dissoconiaceae</taxon>
        <taxon>Dissoconium</taxon>
    </lineage>
</organism>
<dbReference type="PANTHER" id="PTHR15682">
    <property type="entry name" value="UNHEALTHY RIBOSOME BIOGENESIS PROTEIN 2 HOMOLOG"/>
    <property type="match status" value="1"/>
</dbReference>
<gene>
    <name evidence="3" type="ORF">K489DRAFT_372105</name>
</gene>
<accession>A0A6J3LZI1</accession>
<dbReference type="GO" id="GO:0005730">
    <property type="term" value="C:nucleolus"/>
    <property type="evidence" value="ECO:0007669"/>
    <property type="project" value="TreeGrafter"/>
</dbReference>
<reference evidence="3" key="2">
    <citation type="submission" date="2020-04" db="EMBL/GenBank/DDBJ databases">
        <authorList>
            <consortium name="NCBI Genome Project"/>
        </authorList>
    </citation>
    <scope>NUCLEOTIDE SEQUENCE</scope>
    <source>
        <strain evidence="3">CBS 342.82</strain>
    </source>
</reference>
<sequence>MKPSRNNAETRPSLERLKRLPDLPDLGSQLRDAQVLCTHGARAEMILKWLLDKFSSSSEARVNSQAWVLFSDCLRLLPRRRIATVLGANDIVEIIHRTCVESNVTSETHSEIARSLNLLLHLAEKEDGSAVQSLLSIGDDLVAEICGCWFQHVYNRFGADDGIHSIMNQDLLNPGLRLWELRQRSQYGDALFTSRCLVPVLLLLEALHHQAPTRTPKRKRNGTSLLSASEIIRVLEELVARHSIAQFRAAFALRPHDLAGVVADYEPQQAQLRDLFQPLCELPPSVIARQMVKVMPLLLDIAIRSSKTTSPKDRLRERPWVEAVFTALHGCVIGVQESASDTALADMLQVLYTRNFALSDHIIASLVRDSSISSPSMSSFAEWHLVAQICKVHPMALTEPNVASFVFGRISHECVNSHSTRTKQDTRPRDTNVVRNAIIVPILEAFGQSRRMKVFVEIWSQQLGDTLEAENGIVWSEVGRDFARVSISSMTHEQIIEAVEHHSLEITRRISTASGAKNTSRELYISFVLLSAFIQSARSEIAVMKIYQSLEALRVALQNPTEPDIINSAPELRSEYMHLLTVVFRAWMPSWIAQQTDKKSVDDVAAQLSSSKALGIALAGLEGGDKPQISAKRTEVASSTFLATICESFMPYAQLTSTELLLRKVFKSLNFSSTSKAVLPEHIDVLRSLVSSAPENFVQSYLDQIPSACDENSRKSAVAYIASVVVALSGRLVDSTVDSPINILVQELCNRLASCDNPSTELCWLSVLDAVPLSMVTDQERKRVVDTITDLAPPRSIQGHLTSVEGRLATLIKWLEGRASDARIITDAACVWELTQISNASDGQSQMSQVTIYDLFERLARIVFDQCAKTQRSEHVQQIFASHSERLKAHMLNSDGASETRSLRQHCSQAVAKIALQVIEQEIDDKTKQKPTHRVPKLLSNYLECIAAAARLSSDSIGEHPVGVRGTIKAFVAMDALVAVPESILGILPDRGGAHKRQVVIDAVSLLEQACDNSAQTSDQVDDNPAAASWQRTIARAYAVVCRHAANEPQDFSALTTEVLQQSCSADSHAAVLTSFQDVLKGRPPAWRKSMLDHQLQHKNQMSGVALLLQRAIVRTLAKEDMDEDFLNAGINNLLRQTVAAAKGSEGVRSAKAAMESLALFLKEKPFMMNQFGIEEILTALHRVVDTPKLLVVLYLNVTHLLNILLTHYRARLQGRFHLINAIFQGLFSGVFQSADRNSARKPLAVRQARTLARLLSLYCDPPHLRHRNKSSDLIDEARKEKGRVGQFLPSVLHHYCSQVLTGADGPEVREALNPGVWAMVEAIEGANPEGIKVLSAALNNSERAVLRAMYDDWKRFGKWEGL</sequence>
<protein>
    <recommendedName>
        <fullName evidence="1">Nucleolar 27S pre-rRNA processing Urb2/Npa2 C-terminal domain-containing protein</fullName>
    </recommendedName>
</protein>
<keyword evidence="2" id="KW-1185">Reference proteome</keyword>